<organism evidence="9 10">
    <name type="scientific">Gemmatimonas groenlandica</name>
    <dbReference type="NCBI Taxonomy" id="2732249"/>
    <lineage>
        <taxon>Bacteria</taxon>
        <taxon>Pseudomonadati</taxon>
        <taxon>Gemmatimonadota</taxon>
        <taxon>Gemmatimonadia</taxon>
        <taxon>Gemmatimonadales</taxon>
        <taxon>Gemmatimonadaceae</taxon>
        <taxon>Gemmatimonas</taxon>
    </lineage>
</organism>
<dbReference type="PANTHER" id="PTHR10371">
    <property type="entry name" value="NADH DEHYDROGENASE UBIQUINONE FLAVOPROTEIN 2, MITOCHONDRIAL"/>
    <property type="match status" value="1"/>
</dbReference>
<dbReference type="InterPro" id="IPR042128">
    <property type="entry name" value="NuoE_dom"/>
</dbReference>
<dbReference type="KEGG" id="ggr:HKW67_05755"/>
<dbReference type="InterPro" id="IPR041921">
    <property type="entry name" value="NuoE_N"/>
</dbReference>
<dbReference type="GO" id="GO:0046872">
    <property type="term" value="F:metal ion binding"/>
    <property type="evidence" value="ECO:0007669"/>
    <property type="project" value="UniProtKB-KW"/>
</dbReference>
<dbReference type="Gene3D" id="1.10.10.1590">
    <property type="entry name" value="NADH-quinone oxidoreductase subunit E"/>
    <property type="match status" value="1"/>
</dbReference>
<keyword evidence="10" id="KW-1185">Reference proteome</keyword>
<protein>
    <submittedName>
        <fullName evidence="9">NAD(P)H-dependent oxidoreductase subunit E</fullName>
    </submittedName>
</protein>
<dbReference type="NCBIfam" id="TIGR01958">
    <property type="entry name" value="nuoE_fam"/>
    <property type="match status" value="1"/>
</dbReference>
<dbReference type="SUPFAM" id="SSF52833">
    <property type="entry name" value="Thioredoxin-like"/>
    <property type="match status" value="1"/>
</dbReference>
<accession>A0A6M4IMC7</accession>
<evidence type="ECO:0000256" key="2">
    <source>
        <dbReference type="ARBA" id="ARBA00022714"/>
    </source>
</evidence>
<evidence type="ECO:0000256" key="8">
    <source>
        <dbReference type="SAM" id="MobiDB-lite"/>
    </source>
</evidence>
<dbReference type="GO" id="GO:0003954">
    <property type="term" value="F:NADH dehydrogenase activity"/>
    <property type="evidence" value="ECO:0007669"/>
    <property type="project" value="TreeGrafter"/>
</dbReference>
<dbReference type="EMBL" id="CP053085">
    <property type="protein sequence ID" value="QJR35048.1"/>
    <property type="molecule type" value="Genomic_DNA"/>
</dbReference>
<feature type="binding site" evidence="7">
    <location>
        <position position="113"/>
    </location>
    <ligand>
        <name>[2Fe-2S] cluster</name>
        <dbReference type="ChEBI" id="CHEBI:190135"/>
    </ligand>
</feature>
<evidence type="ECO:0000256" key="5">
    <source>
        <dbReference type="ARBA" id="ARBA00023014"/>
    </source>
</evidence>
<gene>
    <name evidence="9" type="ORF">HKW67_05755</name>
</gene>
<evidence type="ECO:0000256" key="7">
    <source>
        <dbReference type="PIRSR" id="PIRSR000216-1"/>
    </source>
</evidence>
<keyword evidence="4 7" id="KW-0408">Iron</keyword>
<reference evidence="9 10" key="1">
    <citation type="submission" date="2020-05" db="EMBL/GenBank/DDBJ databases">
        <title>Complete genome sequence of Gemmatimonas greenlandica TET16.</title>
        <authorList>
            <person name="Zeng Y."/>
        </authorList>
    </citation>
    <scope>NUCLEOTIDE SEQUENCE [LARGE SCALE GENOMIC DNA]</scope>
    <source>
        <strain evidence="9 10">TET16</strain>
    </source>
</reference>
<evidence type="ECO:0000256" key="6">
    <source>
        <dbReference type="ARBA" id="ARBA00034078"/>
    </source>
</evidence>
<dbReference type="InterPro" id="IPR002023">
    <property type="entry name" value="NuoE-like"/>
</dbReference>
<keyword evidence="2 7" id="KW-0001">2Fe-2S</keyword>
<comment type="cofactor">
    <cofactor evidence="6">
        <name>[2Fe-2S] cluster</name>
        <dbReference type="ChEBI" id="CHEBI:190135"/>
    </cofactor>
</comment>
<dbReference type="Pfam" id="PF01257">
    <property type="entry name" value="2Fe-2S_thioredx"/>
    <property type="match status" value="1"/>
</dbReference>
<feature type="binding site" evidence="7">
    <location>
        <position position="154"/>
    </location>
    <ligand>
        <name>[2Fe-2S] cluster</name>
        <dbReference type="ChEBI" id="CHEBI:190135"/>
    </ligand>
</feature>
<evidence type="ECO:0000256" key="1">
    <source>
        <dbReference type="ARBA" id="ARBA00010643"/>
    </source>
</evidence>
<keyword evidence="3 7" id="KW-0479">Metal-binding</keyword>
<feature type="binding site" evidence="7">
    <location>
        <position position="108"/>
    </location>
    <ligand>
        <name>[2Fe-2S] cluster</name>
        <dbReference type="ChEBI" id="CHEBI:190135"/>
    </ligand>
</feature>
<sequence>MSHGPSASGGALVAAPPHGTHHDEPHMPVFVGDTRVELDRILSRYPTKQAALLPALWMLQDARGWVSEGGIEEVAAALDITPAYVKGVVSFYTMYHQHPVGRHFIQVCTTTPCNVCGAEDVVKSLLEHTGCGDLGLTSSDGRFTVIEVECLGACGFATPIMINNDFVESVTPESVPRILSELK</sequence>
<dbReference type="RefSeq" id="WP_171224476.1">
    <property type="nucleotide sequence ID" value="NZ_CP053085.1"/>
</dbReference>
<evidence type="ECO:0000256" key="3">
    <source>
        <dbReference type="ARBA" id="ARBA00022723"/>
    </source>
</evidence>
<comment type="cofactor">
    <cofactor evidence="7">
        <name>[2Fe-2S] cluster</name>
        <dbReference type="ChEBI" id="CHEBI:190135"/>
    </cofactor>
    <text evidence="7">Binds 1 [2Fe-2S] cluster.</text>
</comment>
<dbReference type="Gene3D" id="3.40.30.10">
    <property type="entry name" value="Glutaredoxin"/>
    <property type="match status" value="1"/>
</dbReference>
<dbReference type="InterPro" id="IPR036249">
    <property type="entry name" value="Thioredoxin-like_sf"/>
</dbReference>
<evidence type="ECO:0000313" key="10">
    <source>
        <dbReference type="Proteomes" id="UP000500938"/>
    </source>
</evidence>
<proteinExistence type="inferred from homology"/>
<comment type="similarity">
    <text evidence="1">Belongs to the complex I 24 kDa subunit family.</text>
</comment>
<dbReference type="GO" id="GO:0051537">
    <property type="term" value="F:2 iron, 2 sulfur cluster binding"/>
    <property type="evidence" value="ECO:0007669"/>
    <property type="project" value="UniProtKB-KW"/>
</dbReference>
<dbReference type="AlphaFoldDB" id="A0A6M4IMC7"/>
<dbReference type="PIRSF" id="PIRSF000216">
    <property type="entry name" value="NADH_DH_24kDa"/>
    <property type="match status" value="1"/>
</dbReference>
<name>A0A6M4IMC7_9BACT</name>
<evidence type="ECO:0000313" key="9">
    <source>
        <dbReference type="EMBL" id="QJR35048.1"/>
    </source>
</evidence>
<feature type="region of interest" description="Disordered" evidence="8">
    <location>
        <begin position="1"/>
        <end position="28"/>
    </location>
</feature>
<dbReference type="PANTHER" id="PTHR10371:SF3">
    <property type="entry name" value="NADH DEHYDROGENASE [UBIQUINONE] FLAVOPROTEIN 2, MITOCHONDRIAL"/>
    <property type="match status" value="1"/>
</dbReference>
<keyword evidence="5 7" id="KW-0411">Iron-sulfur</keyword>
<evidence type="ECO:0000256" key="4">
    <source>
        <dbReference type="ARBA" id="ARBA00023004"/>
    </source>
</evidence>
<dbReference type="CDD" id="cd03064">
    <property type="entry name" value="TRX_Fd_NuoE"/>
    <property type="match status" value="1"/>
</dbReference>
<dbReference type="Proteomes" id="UP000500938">
    <property type="component" value="Chromosome"/>
</dbReference>
<feature type="binding site" evidence="7">
    <location>
        <position position="150"/>
    </location>
    <ligand>
        <name>[2Fe-2S] cluster</name>
        <dbReference type="ChEBI" id="CHEBI:190135"/>
    </ligand>
</feature>
<dbReference type="FunFam" id="1.10.10.1590:FF:000001">
    <property type="entry name" value="NADH-quinone oxidoreductase subunit E"/>
    <property type="match status" value="1"/>
</dbReference>